<dbReference type="Pfam" id="PF01432">
    <property type="entry name" value="Peptidase_M3"/>
    <property type="match status" value="1"/>
</dbReference>
<evidence type="ECO:0000256" key="5">
    <source>
        <dbReference type="ARBA" id="ARBA00022833"/>
    </source>
</evidence>
<dbReference type="InterPro" id="IPR034005">
    <property type="entry name" value="M3A_DCP"/>
</dbReference>
<feature type="domain" description="Peptidase M3A/M3B catalytic" evidence="8">
    <location>
        <begin position="224"/>
        <end position="670"/>
    </location>
</feature>
<dbReference type="InterPro" id="IPR024077">
    <property type="entry name" value="Neurolysin/TOP_dom2"/>
</dbReference>
<dbReference type="GO" id="GO:0006508">
    <property type="term" value="P:proteolysis"/>
    <property type="evidence" value="ECO:0007669"/>
    <property type="project" value="UniProtKB-KW"/>
</dbReference>
<evidence type="ECO:0000259" key="8">
    <source>
        <dbReference type="Pfam" id="PF01432"/>
    </source>
</evidence>
<gene>
    <name evidence="9" type="ORF">H3309_04705</name>
</gene>
<dbReference type="GO" id="GO:0004222">
    <property type="term" value="F:metalloendopeptidase activity"/>
    <property type="evidence" value="ECO:0007669"/>
    <property type="project" value="InterPro"/>
</dbReference>
<protein>
    <submittedName>
        <fullName evidence="9">M3 family metallopeptidase</fullName>
    </submittedName>
</protein>
<evidence type="ECO:0000313" key="10">
    <source>
        <dbReference type="Proteomes" id="UP000515292"/>
    </source>
</evidence>
<name>A0A7G5IK93_9SPHN</name>
<dbReference type="InterPro" id="IPR024079">
    <property type="entry name" value="MetalloPept_cat_dom_sf"/>
</dbReference>
<dbReference type="Gene3D" id="1.10.1370.10">
    <property type="entry name" value="Neurolysin, domain 3"/>
    <property type="match status" value="1"/>
</dbReference>
<keyword evidence="4 7" id="KW-0378">Hydrolase</keyword>
<dbReference type="CDD" id="cd06456">
    <property type="entry name" value="M3A_DCP"/>
    <property type="match status" value="1"/>
</dbReference>
<dbReference type="KEGG" id="sand:H3309_04705"/>
<dbReference type="GO" id="GO:0004180">
    <property type="term" value="F:carboxypeptidase activity"/>
    <property type="evidence" value="ECO:0007669"/>
    <property type="project" value="TreeGrafter"/>
</dbReference>
<keyword evidence="5 7" id="KW-0862">Zinc</keyword>
<reference evidence="9 10" key="1">
    <citation type="submission" date="2020-07" db="EMBL/GenBank/DDBJ databases">
        <title>Complete genome sequence for Sandaracinobacter sp. M6.</title>
        <authorList>
            <person name="Tang Y."/>
            <person name="Liu Q."/>
            <person name="Guo Z."/>
            <person name="Lei P."/>
            <person name="Huang B."/>
        </authorList>
    </citation>
    <scope>NUCLEOTIDE SEQUENCE [LARGE SCALE GENOMIC DNA]</scope>
    <source>
        <strain evidence="9 10">M6</strain>
    </source>
</reference>
<dbReference type="AlphaFoldDB" id="A0A7G5IK93"/>
<comment type="similarity">
    <text evidence="1 7">Belongs to the peptidase M3 family.</text>
</comment>
<evidence type="ECO:0000256" key="7">
    <source>
        <dbReference type="RuleBase" id="RU003435"/>
    </source>
</evidence>
<evidence type="ECO:0000256" key="3">
    <source>
        <dbReference type="ARBA" id="ARBA00022723"/>
    </source>
</evidence>
<dbReference type="Proteomes" id="UP000515292">
    <property type="component" value="Chromosome"/>
</dbReference>
<sequence>MIDLTQPWQGPYGGLPPLDVATPEAIEAATHKAIAMKREEIAAIVANPAPADFANSIEAFEDSGRALRRVFPLFMLFNSNKSGGAWTEIGPRLAPLFSALDDEIAHDAALFARLGAVPDEGLSDEQRRLRTVIIDRMKRRGAGLPKATLARLVEVNGEIARLSVQFNQNLGTDQDGQAVFISDETRLSGYPEAMKQAAASAAEARGRPGEWAIVNTRPTVWPFLQTVADRPLREQVWRMWSSRGAHDGPSDNRPIIRRMLELRGERAKLLGFATYADYALADRMARTPDIAETMVRDMWAAVLPVTRAQIAEMQAIADAEGAGFALMPWDRLYYAERLRRTRFGLDTEAVKPYLTLDNVLAALFDQAKQLHNLDFSPLPDAPVLHPDVRTFEVSRDGHPVGVMYFDVIWREAKMRASWQYEVRTHESFRGDVLPISNVCSGLMPAREGEPVTMSWEYANVLFHEFGHGLHMLASRAAYPSLGPCTVPWDFIEVPSLLNERWLYDRTLIRRHLRHWRTGEPMPEAMIDAVEAGLKFDRVFSVNLDYLAPALTDLRLHRLADGRAIDPVAVEAELLAELDMPQAMDPMMTVTNAYHTWTEHYAAGLYVYLWADVIAADLGSSFADAGLYHSALADKYRQEILGSANIVPVDDAFRRFRGRDPDTDALKRRFDLAA</sequence>
<dbReference type="InterPro" id="IPR001567">
    <property type="entry name" value="Pept_M3A_M3B_dom"/>
</dbReference>
<comment type="cofactor">
    <cofactor evidence="7">
        <name>Zn(2+)</name>
        <dbReference type="ChEBI" id="CHEBI:29105"/>
    </cofactor>
    <text evidence="7">Binds 1 zinc ion.</text>
</comment>
<keyword evidence="6 7" id="KW-0482">Metalloprotease</keyword>
<evidence type="ECO:0000313" key="9">
    <source>
        <dbReference type="EMBL" id="QMW23785.1"/>
    </source>
</evidence>
<dbReference type="PANTHER" id="PTHR43660">
    <property type="entry name" value="DIPEPTIDYL CARBOXYPEPTIDASE"/>
    <property type="match status" value="1"/>
</dbReference>
<dbReference type="InterPro" id="IPR045090">
    <property type="entry name" value="Pept_M3A_M3B"/>
</dbReference>
<dbReference type="GO" id="GO:0005829">
    <property type="term" value="C:cytosol"/>
    <property type="evidence" value="ECO:0007669"/>
    <property type="project" value="TreeGrafter"/>
</dbReference>
<accession>A0A7G5IK93</accession>
<dbReference type="RefSeq" id="WP_182297608.1">
    <property type="nucleotide sequence ID" value="NZ_CP059851.1"/>
</dbReference>
<keyword evidence="2 7" id="KW-0645">Protease</keyword>
<dbReference type="Gene3D" id="1.10.1370.40">
    <property type="match status" value="1"/>
</dbReference>
<evidence type="ECO:0000256" key="6">
    <source>
        <dbReference type="ARBA" id="ARBA00023049"/>
    </source>
</evidence>
<evidence type="ECO:0000256" key="1">
    <source>
        <dbReference type="ARBA" id="ARBA00006040"/>
    </source>
</evidence>
<dbReference type="PANTHER" id="PTHR43660:SF1">
    <property type="entry name" value="DIPEPTIDYL CARBOXYPEPTIDASE"/>
    <property type="match status" value="1"/>
</dbReference>
<dbReference type="GO" id="GO:0046872">
    <property type="term" value="F:metal ion binding"/>
    <property type="evidence" value="ECO:0007669"/>
    <property type="project" value="UniProtKB-UniRule"/>
</dbReference>
<dbReference type="Gene3D" id="3.40.390.10">
    <property type="entry name" value="Collagenase (Catalytic Domain)"/>
    <property type="match status" value="1"/>
</dbReference>
<dbReference type="SUPFAM" id="SSF55486">
    <property type="entry name" value="Metalloproteases ('zincins'), catalytic domain"/>
    <property type="match status" value="1"/>
</dbReference>
<evidence type="ECO:0000256" key="4">
    <source>
        <dbReference type="ARBA" id="ARBA00022801"/>
    </source>
</evidence>
<proteinExistence type="inferred from homology"/>
<keyword evidence="10" id="KW-1185">Reference proteome</keyword>
<organism evidence="9 10">
    <name type="scientific">Sandaracinobacteroides saxicola</name>
    <dbReference type="NCBI Taxonomy" id="2759707"/>
    <lineage>
        <taxon>Bacteria</taxon>
        <taxon>Pseudomonadati</taxon>
        <taxon>Pseudomonadota</taxon>
        <taxon>Alphaproteobacteria</taxon>
        <taxon>Sphingomonadales</taxon>
        <taxon>Sphingosinicellaceae</taxon>
        <taxon>Sandaracinobacteroides</taxon>
    </lineage>
</organism>
<evidence type="ECO:0000256" key="2">
    <source>
        <dbReference type="ARBA" id="ARBA00022670"/>
    </source>
</evidence>
<dbReference type="EMBL" id="CP059851">
    <property type="protein sequence ID" value="QMW23785.1"/>
    <property type="molecule type" value="Genomic_DNA"/>
</dbReference>
<keyword evidence="3 7" id="KW-0479">Metal-binding</keyword>